<comment type="similarity">
    <text evidence="12">Belongs to the G-protein coupled receptor 1 family.</text>
</comment>
<proteinExistence type="inferred from homology"/>
<dbReference type="GeneTree" id="ENSGT01050000244828"/>
<keyword evidence="5 12" id="KW-0812">Transmembrane</keyword>
<dbReference type="SUPFAM" id="SSF81321">
    <property type="entry name" value="Family A G protein-coupled receptor-like"/>
    <property type="match status" value="1"/>
</dbReference>
<evidence type="ECO:0000256" key="3">
    <source>
        <dbReference type="ARBA" id="ARBA00022475"/>
    </source>
</evidence>
<feature type="transmembrane region" description="Helical" evidence="13">
    <location>
        <begin position="245"/>
        <end position="264"/>
    </location>
</feature>
<evidence type="ECO:0000256" key="11">
    <source>
        <dbReference type="ARBA" id="ARBA00023224"/>
    </source>
</evidence>
<evidence type="ECO:0000256" key="13">
    <source>
        <dbReference type="RuleBase" id="RU363047"/>
    </source>
</evidence>
<dbReference type="PANTHER" id="PTHR26452">
    <property type="entry name" value="OLFACTORY RECEPTOR"/>
    <property type="match status" value="1"/>
</dbReference>
<evidence type="ECO:0000256" key="8">
    <source>
        <dbReference type="ARBA" id="ARBA00023040"/>
    </source>
</evidence>
<dbReference type="GO" id="GO:0004930">
    <property type="term" value="F:G protein-coupled receptor activity"/>
    <property type="evidence" value="ECO:0007669"/>
    <property type="project" value="UniProtKB-KW"/>
</dbReference>
<dbReference type="PRINTS" id="PR00237">
    <property type="entry name" value="GPCRRHODOPSN"/>
</dbReference>
<keyword evidence="11 12" id="KW-0807">Transducer</keyword>
<evidence type="ECO:0000313" key="16">
    <source>
        <dbReference type="Proteomes" id="UP000472273"/>
    </source>
</evidence>
<evidence type="ECO:0000256" key="2">
    <source>
        <dbReference type="ARBA" id="ARBA00004651"/>
    </source>
</evidence>
<evidence type="ECO:0000256" key="9">
    <source>
        <dbReference type="ARBA" id="ARBA00023136"/>
    </source>
</evidence>
<sequence>MKLIHKLIMDNQTTVAYFLLLEFSKKWHLQMLHFFLFFVLYLSIIIANLLIISAVAIDNRLHSPMYWFLINLALQDLGIVSVIVPKSMINSLIDTRHISYFGCVAQVFLFVSFAASDFSLLTVMAYDRYVAICNPLHYEMVMNWKACTEIIILVWIISLLYGTLHTTGTFSILFCSNVVNQFFCEIPQLLKLSCSGFSLIEFGVIVVSIIVGLGCFTFIITSYVMIFKAVLKIPSEQGRKAFSTCIPHLIIVSLFISTGSVAYLKPTSDSPSDIDTVITVLYSVIPPLMNPIIYTMRNREIKVYLVLERKTNFTNRWHN</sequence>
<name>A0A670YWF5_PSETE</name>
<evidence type="ECO:0000313" key="15">
    <source>
        <dbReference type="Ensembl" id="ENSPTXP00000013026.1"/>
    </source>
</evidence>
<dbReference type="Pfam" id="PF13853">
    <property type="entry name" value="7tm_4"/>
    <property type="match status" value="1"/>
</dbReference>
<keyword evidence="4 13" id="KW-0716">Sensory transduction</keyword>
<accession>A0A670YWF5</accession>
<organism evidence="15 16">
    <name type="scientific">Pseudonaja textilis</name>
    <name type="common">Eastern brown snake</name>
    <dbReference type="NCBI Taxonomy" id="8673"/>
    <lineage>
        <taxon>Eukaryota</taxon>
        <taxon>Metazoa</taxon>
        <taxon>Chordata</taxon>
        <taxon>Craniata</taxon>
        <taxon>Vertebrata</taxon>
        <taxon>Euteleostomi</taxon>
        <taxon>Lepidosauria</taxon>
        <taxon>Squamata</taxon>
        <taxon>Bifurcata</taxon>
        <taxon>Unidentata</taxon>
        <taxon>Episquamata</taxon>
        <taxon>Toxicofera</taxon>
        <taxon>Serpentes</taxon>
        <taxon>Colubroidea</taxon>
        <taxon>Elapidae</taxon>
        <taxon>Hydrophiinae</taxon>
        <taxon>Pseudonaja</taxon>
    </lineage>
</organism>
<protein>
    <recommendedName>
        <fullName evidence="13">Olfactory receptor</fullName>
    </recommendedName>
</protein>
<dbReference type="GO" id="GO:0004984">
    <property type="term" value="F:olfactory receptor activity"/>
    <property type="evidence" value="ECO:0007669"/>
    <property type="project" value="InterPro"/>
</dbReference>
<evidence type="ECO:0000256" key="4">
    <source>
        <dbReference type="ARBA" id="ARBA00022606"/>
    </source>
</evidence>
<comment type="function">
    <text evidence="1">Odorant receptor.</text>
</comment>
<feature type="transmembrane region" description="Helical" evidence="13">
    <location>
        <begin position="199"/>
        <end position="224"/>
    </location>
</feature>
<evidence type="ECO:0000259" key="14">
    <source>
        <dbReference type="PROSITE" id="PS50262"/>
    </source>
</evidence>
<dbReference type="GO" id="GO:0005886">
    <property type="term" value="C:plasma membrane"/>
    <property type="evidence" value="ECO:0007669"/>
    <property type="project" value="UniProtKB-SubCell"/>
</dbReference>
<dbReference type="Ensembl" id="ENSPTXT00000013439.1">
    <property type="protein sequence ID" value="ENSPTXP00000013026.1"/>
    <property type="gene ID" value="ENSPTXG00000009117.1"/>
</dbReference>
<feature type="domain" description="G-protein coupled receptors family 1 profile" evidence="14">
    <location>
        <begin position="47"/>
        <end position="294"/>
    </location>
</feature>
<dbReference type="PROSITE" id="PS00237">
    <property type="entry name" value="G_PROTEIN_RECEP_F1_1"/>
    <property type="match status" value="1"/>
</dbReference>
<keyword evidence="10 12" id="KW-0675">Receptor</keyword>
<keyword evidence="7 13" id="KW-1133">Transmembrane helix</keyword>
<dbReference type="Proteomes" id="UP000472273">
    <property type="component" value="Unplaced"/>
</dbReference>
<evidence type="ECO:0000256" key="5">
    <source>
        <dbReference type="ARBA" id="ARBA00022692"/>
    </source>
</evidence>
<keyword evidence="8 12" id="KW-0297">G-protein coupled receptor</keyword>
<dbReference type="PROSITE" id="PS50262">
    <property type="entry name" value="G_PROTEIN_RECEP_F1_2"/>
    <property type="match status" value="1"/>
</dbReference>
<dbReference type="OMA" id="RYVDICQ"/>
<evidence type="ECO:0000256" key="1">
    <source>
        <dbReference type="ARBA" id="ARBA00002936"/>
    </source>
</evidence>
<reference evidence="15" key="1">
    <citation type="submission" date="2025-08" db="UniProtKB">
        <authorList>
            <consortium name="Ensembl"/>
        </authorList>
    </citation>
    <scope>IDENTIFICATION</scope>
</reference>
<keyword evidence="6 13" id="KW-0552">Olfaction</keyword>
<feature type="transmembrane region" description="Helical" evidence="13">
    <location>
        <begin position="276"/>
        <end position="294"/>
    </location>
</feature>
<evidence type="ECO:0000256" key="10">
    <source>
        <dbReference type="ARBA" id="ARBA00023170"/>
    </source>
</evidence>
<dbReference type="AlphaFoldDB" id="A0A670YWF5"/>
<keyword evidence="3 13" id="KW-1003">Cell membrane</keyword>
<reference evidence="15" key="2">
    <citation type="submission" date="2025-09" db="UniProtKB">
        <authorList>
            <consortium name="Ensembl"/>
        </authorList>
    </citation>
    <scope>IDENTIFICATION</scope>
</reference>
<keyword evidence="16" id="KW-1185">Reference proteome</keyword>
<dbReference type="FunFam" id="1.20.1070.10:FF:000037">
    <property type="entry name" value="Olfactory receptor"/>
    <property type="match status" value="1"/>
</dbReference>
<dbReference type="InterPro" id="IPR000725">
    <property type="entry name" value="Olfact_rcpt"/>
</dbReference>
<comment type="subcellular location">
    <subcellularLocation>
        <location evidence="2 13">Cell membrane</location>
        <topology evidence="2 13">Multi-pass membrane protein</topology>
    </subcellularLocation>
</comment>
<dbReference type="PRINTS" id="PR00245">
    <property type="entry name" value="OLFACTORYR"/>
</dbReference>
<dbReference type="InterPro" id="IPR050516">
    <property type="entry name" value="Olfactory_GPCR"/>
</dbReference>
<feature type="transmembrane region" description="Helical" evidence="13">
    <location>
        <begin position="34"/>
        <end position="57"/>
    </location>
</feature>
<dbReference type="Gene3D" id="1.20.1070.10">
    <property type="entry name" value="Rhodopsin 7-helix transmembrane proteins"/>
    <property type="match status" value="1"/>
</dbReference>
<evidence type="ECO:0000256" key="12">
    <source>
        <dbReference type="RuleBase" id="RU000688"/>
    </source>
</evidence>
<dbReference type="InterPro" id="IPR017452">
    <property type="entry name" value="GPCR_Rhodpsn_7TM"/>
</dbReference>
<dbReference type="CDD" id="cd15227">
    <property type="entry name" value="7tmA_OR14-like"/>
    <property type="match status" value="1"/>
</dbReference>
<evidence type="ECO:0000256" key="7">
    <source>
        <dbReference type="ARBA" id="ARBA00022989"/>
    </source>
</evidence>
<dbReference type="InterPro" id="IPR000276">
    <property type="entry name" value="GPCR_Rhodpsn"/>
</dbReference>
<keyword evidence="9 13" id="KW-0472">Membrane</keyword>
<feature type="transmembrane region" description="Helical" evidence="13">
    <location>
        <begin position="104"/>
        <end position="126"/>
    </location>
</feature>
<feature type="transmembrane region" description="Helical" evidence="13">
    <location>
        <begin position="146"/>
        <end position="164"/>
    </location>
</feature>
<evidence type="ECO:0000256" key="6">
    <source>
        <dbReference type="ARBA" id="ARBA00022725"/>
    </source>
</evidence>